<dbReference type="CDD" id="cd00761">
    <property type="entry name" value="Glyco_tranf_GTA_type"/>
    <property type="match status" value="1"/>
</dbReference>
<feature type="domain" description="Glycosyltransferase 2-like" evidence="2">
    <location>
        <begin position="8"/>
        <end position="121"/>
    </location>
</feature>
<dbReference type="AlphaFoldDB" id="A0A1M5NTP2"/>
<accession>A0A1M5NTP2</accession>
<dbReference type="Gene3D" id="3.90.550.10">
    <property type="entry name" value="Spore Coat Polysaccharide Biosynthesis Protein SpsA, Chain A"/>
    <property type="match status" value="1"/>
</dbReference>
<evidence type="ECO:0000256" key="1">
    <source>
        <dbReference type="ARBA" id="ARBA00022679"/>
    </source>
</evidence>
<dbReference type="SUPFAM" id="SSF53448">
    <property type="entry name" value="Nucleotide-diphospho-sugar transferases"/>
    <property type="match status" value="1"/>
</dbReference>
<evidence type="ECO:0000259" key="3">
    <source>
        <dbReference type="Pfam" id="PF02709"/>
    </source>
</evidence>
<protein>
    <submittedName>
        <fullName evidence="4">Glycosyl transferase family 2</fullName>
    </submittedName>
</protein>
<dbReference type="RefSeq" id="WP_073416374.1">
    <property type="nucleotide sequence ID" value="NZ_FQWC01000004.1"/>
</dbReference>
<gene>
    <name evidence="4" type="ORF">SAMN05443663_104296</name>
</gene>
<evidence type="ECO:0000259" key="2">
    <source>
        <dbReference type="Pfam" id="PF00535"/>
    </source>
</evidence>
<dbReference type="InterPro" id="IPR029044">
    <property type="entry name" value="Nucleotide-diphossugar_trans"/>
</dbReference>
<sequence>MITILYAYRNRDLKRIKKSLDSLASQNKQNFRVVFIDYGSEQSIAGQIKSLTEEYSFIQYCYLNTCYQPWNKSKAFNYVLKNIDSEYCFTADVDMIFHPEFTTVLEKECNLDKATYFQVGFLAEEENDKNVDSFNDYQIKFLSNEEATGMTLFPVQKLKMIRGYDEFFHFWGAEDTEIHNRLKKTGCELFFYDLQVLMLHQWHKNYRNRETLHLNRELQLSLTVEINHRHLMHNYESDNATINSEVWGEVISESEFNELGSFDNELILINKMEIIEHFLFIELPKFKDGILAVRFVEDNFQKSLKYKIKKAIGKKVPKYYSLKEINDKLLLHIISFYHQFPYTYKINPDLKSISFKIKKNY</sequence>
<dbReference type="OrthoDB" id="6717394at2"/>
<evidence type="ECO:0000313" key="5">
    <source>
        <dbReference type="Proteomes" id="UP000184071"/>
    </source>
</evidence>
<feature type="domain" description="Galactosyltransferase C-terminal" evidence="3">
    <location>
        <begin position="134"/>
        <end position="194"/>
    </location>
</feature>
<dbReference type="Pfam" id="PF02709">
    <property type="entry name" value="Glyco_transf_7C"/>
    <property type="match status" value="1"/>
</dbReference>
<dbReference type="Proteomes" id="UP000184071">
    <property type="component" value="Unassembled WGS sequence"/>
</dbReference>
<dbReference type="Pfam" id="PF00535">
    <property type="entry name" value="Glycos_transf_2"/>
    <property type="match status" value="1"/>
</dbReference>
<evidence type="ECO:0000313" key="4">
    <source>
        <dbReference type="EMBL" id="SHG92974.1"/>
    </source>
</evidence>
<name>A0A1M5NTP2_9FLAO</name>
<keyword evidence="5" id="KW-1185">Reference proteome</keyword>
<reference evidence="5" key="1">
    <citation type="submission" date="2016-11" db="EMBL/GenBank/DDBJ databases">
        <authorList>
            <person name="Varghese N."/>
            <person name="Submissions S."/>
        </authorList>
    </citation>
    <scope>NUCLEOTIDE SEQUENCE [LARGE SCALE GENOMIC DNA]</scope>
    <source>
        <strain evidence="5">DSM 17963</strain>
    </source>
</reference>
<keyword evidence="1 4" id="KW-0808">Transferase</keyword>
<dbReference type="InterPro" id="IPR001173">
    <property type="entry name" value="Glyco_trans_2-like"/>
</dbReference>
<dbReference type="InterPro" id="IPR027791">
    <property type="entry name" value="Galactosyl_T_C"/>
</dbReference>
<dbReference type="GO" id="GO:0016740">
    <property type="term" value="F:transferase activity"/>
    <property type="evidence" value="ECO:0007669"/>
    <property type="project" value="UniProtKB-KW"/>
</dbReference>
<organism evidence="4 5">
    <name type="scientific">Flavobacterium defluvii</name>
    <dbReference type="NCBI Taxonomy" id="370979"/>
    <lineage>
        <taxon>Bacteria</taxon>
        <taxon>Pseudomonadati</taxon>
        <taxon>Bacteroidota</taxon>
        <taxon>Flavobacteriia</taxon>
        <taxon>Flavobacteriales</taxon>
        <taxon>Flavobacteriaceae</taxon>
        <taxon>Flavobacterium</taxon>
    </lineage>
</organism>
<proteinExistence type="predicted"/>
<dbReference type="EMBL" id="FQWC01000004">
    <property type="protein sequence ID" value="SHG92974.1"/>
    <property type="molecule type" value="Genomic_DNA"/>
</dbReference>
<dbReference type="STRING" id="370979.SAMN05443663_104296"/>